<comment type="caution">
    <text evidence="3">The sequence shown here is derived from an EMBL/GenBank/DDBJ whole genome shotgun (WGS) entry which is preliminary data.</text>
</comment>
<name>H1Q274_9BACT</name>
<dbReference type="eggNOG" id="COG0776">
    <property type="taxonomic scope" value="Bacteria"/>
</dbReference>
<proteinExistence type="predicted"/>
<evidence type="ECO:0000313" key="4">
    <source>
        <dbReference type="Proteomes" id="UP000016023"/>
    </source>
</evidence>
<dbReference type="HOGENOM" id="CLU_112331_3_0_10"/>
<gene>
    <name evidence="3" type="ORF">HMPREF9140_01012</name>
</gene>
<dbReference type="STRING" id="883158.HMPREF9140_01012"/>
<dbReference type="GO" id="GO:0003677">
    <property type="term" value="F:DNA binding"/>
    <property type="evidence" value="ECO:0007669"/>
    <property type="project" value="UniProtKB-KW"/>
</dbReference>
<reference evidence="3 4" key="1">
    <citation type="submission" date="2011-12" db="EMBL/GenBank/DDBJ databases">
        <title>The Genome Sequence of Prevotella micans F0438.</title>
        <authorList>
            <consortium name="The Broad Institute Genome Sequencing Platform"/>
            <person name="Earl A."/>
            <person name="Ward D."/>
            <person name="Feldgarden M."/>
            <person name="Gevers D."/>
            <person name="Izard J."/>
            <person name="Baranova O.V."/>
            <person name="Blanton J.M."/>
            <person name="Wade W.G."/>
            <person name="Dewhirst F.E."/>
            <person name="Young S.K."/>
            <person name="Zeng Q."/>
            <person name="Gargeya S."/>
            <person name="Fitzgerald M."/>
            <person name="Haas B."/>
            <person name="Abouelleil A."/>
            <person name="Alvarado L."/>
            <person name="Arachchi H.M."/>
            <person name="Berlin A."/>
            <person name="Chapman S.B."/>
            <person name="Gearin G."/>
            <person name="Goldberg J."/>
            <person name="Griggs A."/>
            <person name="Gujja S."/>
            <person name="Hansen M."/>
            <person name="Heiman D."/>
            <person name="Howarth C."/>
            <person name="Larimer J."/>
            <person name="Lui A."/>
            <person name="MacDonald P.J.P."/>
            <person name="McCowen C."/>
            <person name="Montmayeur A."/>
            <person name="Murphy C."/>
            <person name="Neiman D."/>
            <person name="Pearson M."/>
            <person name="Priest M."/>
            <person name="Roberts A."/>
            <person name="Saif S."/>
            <person name="Shea T."/>
            <person name="Sisk P."/>
            <person name="Stolte C."/>
            <person name="Sykes S."/>
            <person name="Wortman J."/>
            <person name="Nusbaum C."/>
            <person name="Birren B."/>
        </authorList>
    </citation>
    <scope>NUCLEOTIDE SEQUENCE [LARGE SCALE GENOMIC DNA]</scope>
    <source>
        <strain evidence="3 4">F0438</strain>
    </source>
</reference>
<dbReference type="Pfam" id="PF18291">
    <property type="entry name" value="HU-HIG"/>
    <property type="match status" value="1"/>
</dbReference>
<dbReference type="InterPro" id="IPR010992">
    <property type="entry name" value="IHF-like_DNA-bd_dom_sf"/>
</dbReference>
<feature type="domain" description="HU" evidence="2">
    <location>
        <begin position="8"/>
        <end position="105"/>
    </location>
</feature>
<dbReference type="EMBL" id="AGWK01000029">
    <property type="protein sequence ID" value="EHO71144.1"/>
    <property type="molecule type" value="Genomic_DNA"/>
</dbReference>
<evidence type="ECO:0000256" key="1">
    <source>
        <dbReference type="ARBA" id="ARBA00023125"/>
    </source>
</evidence>
<dbReference type="AlphaFoldDB" id="H1Q274"/>
<organism evidence="3 4">
    <name type="scientific">Prevotella micans F0438</name>
    <dbReference type="NCBI Taxonomy" id="883158"/>
    <lineage>
        <taxon>Bacteria</taxon>
        <taxon>Pseudomonadati</taxon>
        <taxon>Bacteroidota</taxon>
        <taxon>Bacteroidia</taxon>
        <taxon>Bacteroidales</taxon>
        <taxon>Prevotellaceae</taxon>
        <taxon>Prevotella</taxon>
    </lineage>
</organism>
<dbReference type="Gene3D" id="4.10.520.10">
    <property type="entry name" value="IHF-like DNA-binding proteins"/>
    <property type="match status" value="1"/>
</dbReference>
<protein>
    <recommendedName>
        <fullName evidence="2">HU domain-containing protein</fullName>
    </recommendedName>
</protein>
<dbReference type="SUPFAM" id="SSF47729">
    <property type="entry name" value="IHF-like DNA-binding proteins"/>
    <property type="match status" value="1"/>
</dbReference>
<dbReference type="PATRIC" id="fig|883158.3.peg.1022"/>
<evidence type="ECO:0000259" key="2">
    <source>
        <dbReference type="Pfam" id="PF18291"/>
    </source>
</evidence>
<evidence type="ECO:0000313" key="3">
    <source>
        <dbReference type="EMBL" id="EHO71144.1"/>
    </source>
</evidence>
<sequence>MKINGKWYPKSVLVGKPVTTEQIAKRVATESTVAPADVAAVLTALGPVMADYMSQGRSVKLDGIGSFYFTAVAAKQGVATEKEVTVNQITGVRVRFIPETRYRREGGGGRVATRGLSDVVIDWEEWKGEEKKPAQPGNP</sequence>
<dbReference type="InterPro" id="IPR005902">
    <property type="entry name" value="HU_DNA-bd_put"/>
</dbReference>
<keyword evidence="1" id="KW-0238">DNA-binding</keyword>
<keyword evidence="4" id="KW-1185">Reference proteome</keyword>
<dbReference type="Proteomes" id="UP000016023">
    <property type="component" value="Unassembled WGS sequence"/>
</dbReference>
<dbReference type="NCBIfam" id="TIGR01201">
    <property type="entry name" value="HU_rel"/>
    <property type="match status" value="1"/>
</dbReference>
<accession>H1Q274</accession>
<dbReference type="InterPro" id="IPR041607">
    <property type="entry name" value="HU-HIG"/>
</dbReference>